<proteinExistence type="predicted"/>
<organism evidence="1 2">
    <name type="scientific">Mediterranea massiliensis</name>
    <dbReference type="NCBI Taxonomy" id="1841865"/>
    <lineage>
        <taxon>Bacteria</taxon>
        <taxon>Pseudomonadati</taxon>
        <taxon>Bacteroidota</taxon>
        <taxon>Bacteroidia</taxon>
        <taxon>Bacteroidales</taxon>
        <taxon>Bacteroidaceae</taxon>
        <taxon>Mediterranea</taxon>
    </lineage>
</organism>
<dbReference type="Proteomes" id="UP000717835">
    <property type="component" value="Unassembled WGS sequence"/>
</dbReference>
<dbReference type="EMBL" id="DYVX01000047">
    <property type="protein sequence ID" value="HJF91832.1"/>
    <property type="molecule type" value="Genomic_DNA"/>
</dbReference>
<name>A0A921HWR4_9BACT</name>
<reference evidence="1" key="2">
    <citation type="submission" date="2021-09" db="EMBL/GenBank/DDBJ databases">
        <authorList>
            <person name="Gilroy R."/>
        </authorList>
    </citation>
    <scope>NUCLEOTIDE SEQUENCE</scope>
    <source>
        <strain evidence="1">CHK55-1828</strain>
    </source>
</reference>
<dbReference type="RefSeq" id="WP_276827236.1">
    <property type="nucleotide sequence ID" value="NZ_DYVX01000047.1"/>
</dbReference>
<accession>A0A921HWR4</accession>
<dbReference type="AlphaFoldDB" id="A0A921HWR4"/>
<evidence type="ECO:0000313" key="2">
    <source>
        <dbReference type="Proteomes" id="UP000717835"/>
    </source>
</evidence>
<sequence length="72" mass="8774">MEVKHISFEELKKLLGKTLITQDERFLIDSYVTIPLTEYCNDLRSHEIEKVRYLEEKNIYRYTAVRRNFTTM</sequence>
<comment type="caution">
    <text evidence="1">The sequence shown here is derived from an EMBL/GenBank/DDBJ whole genome shotgun (WGS) entry which is preliminary data.</text>
</comment>
<evidence type="ECO:0000313" key="1">
    <source>
        <dbReference type="EMBL" id="HJF91832.1"/>
    </source>
</evidence>
<protein>
    <submittedName>
        <fullName evidence="1">Uncharacterized protein</fullName>
    </submittedName>
</protein>
<gene>
    <name evidence="1" type="ORF">K8W02_05540</name>
</gene>
<reference evidence="1" key="1">
    <citation type="journal article" date="2021" name="PeerJ">
        <title>Extensive microbial diversity within the chicken gut microbiome revealed by metagenomics and culture.</title>
        <authorList>
            <person name="Gilroy R."/>
            <person name="Ravi A."/>
            <person name="Getino M."/>
            <person name="Pursley I."/>
            <person name="Horton D.L."/>
            <person name="Alikhan N.F."/>
            <person name="Baker D."/>
            <person name="Gharbi K."/>
            <person name="Hall N."/>
            <person name="Watson M."/>
            <person name="Adriaenssens E.M."/>
            <person name="Foster-Nyarko E."/>
            <person name="Jarju S."/>
            <person name="Secka A."/>
            <person name="Antonio M."/>
            <person name="Oren A."/>
            <person name="Chaudhuri R.R."/>
            <person name="La Ragione R."/>
            <person name="Hildebrand F."/>
            <person name="Pallen M.J."/>
        </authorList>
    </citation>
    <scope>NUCLEOTIDE SEQUENCE</scope>
    <source>
        <strain evidence="1">CHK55-1828</strain>
    </source>
</reference>